<dbReference type="OrthoDB" id="9989144at2759"/>
<evidence type="ECO:0000313" key="11">
    <source>
        <dbReference type="Proteomes" id="UP000095728"/>
    </source>
</evidence>
<dbReference type="GO" id="GO:0000253">
    <property type="term" value="F:3-beta-hydroxysteroid 3-dehydrogenase (NADP+) activity"/>
    <property type="evidence" value="ECO:0007669"/>
    <property type="project" value="UniProtKB-EC"/>
</dbReference>
<dbReference type="Gene3D" id="3.40.50.720">
    <property type="entry name" value="NAD(P)-binding Rossmann-like Domain"/>
    <property type="match status" value="1"/>
</dbReference>
<keyword evidence="1" id="KW-0444">Lipid biosynthesis</keyword>
<comment type="pathway">
    <text evidence="6">Steroid biosynthesis; zymosterol biosynthesis; zymosterol from lanosterol: step 5/6.</text>
</comment>
<dbReference type="InterPro" id="IPR036291">
    <property type="entry name" value="NAD(P)-bd_dom_sf"/>
</dbReference>
<dbReference type="InterPro" id="IPR002347">
    <property type="entry name" value="SDR_fam"/>
</dbReference>
<dbReference type="STRING" id="56408.A0A1E5RVZ0"/>
<evidence type="ECO:0000256" key="7">
    <source>
        <dbReference type="ARBA" id="ARBA00023593"/>
    </source>
</evidence>
<organism evidence="10 11">
    <name type="scientific">Hanseniaspora osmophila</name>
    <dbReference type="NCBI Taxonomy" id="56408"/>
    <lineage>
        <taxon>Eukaryota</taxon>
        <taxon>Fungi</taxon>
        <taxon>Dikarya</taxon>
        <taxon>Ascomycota</taxon>
        <taxon>Saccharomycotina</taxon>
        <taxon>Saccharomycetes</taxon>
        <taxon>Saccharomycodales</taxon>
        <taxon>Saccharomycodaceae</taxon>
        <taxon>Hanseniaspora</taxon>
    </lineage>
</organism>
<dbReference type="GO" id="GO:0005789">
    <property type="term" value="C:endoplasmic reticulum membrane"/>
    <property type="evidence" value="ECO:0007669"/>
    <property type="project" value="TreeGrafter"/>
</dbReference>
<name>A0A1E5RVZ0_9ASCO</name>
<keyword evidence="4" id="KW-0560">Oxidoreductase</keyword>
<dbReference type="PANTHER" id="PTHR43647:SF1">
    <property type="entry name" value="3-KETO-STEROID REDUCTASE ERG27"/>
    <property type="match status" value="1"/>
</dbReference>
<accession>A0A1E5RVZ0</accession>
<dbReference type="PANTHER" id="PTHR43647">
    <property type="entry name" value="DEHYDROGENASE"/>
    <property type="match status" value="1"/>
</dbReference>
<evidence type="ECO:0000256" key="8">
    <source>
        <dbReference type="ARBA" id="ARBA00023621"/>
    </source>
</evidence>
<dbReference type="GO" id="GO:0006696">
    <property type="term" value="P:ergosterol biosynthetic process"/>
    <property type="evidence" value="ECO:0007669"/>
    <property type="project" value="TreeGrafter"/>
</dbReference>
<evidence type="ECO:0000256" key="1">
    <source>
        <dbReference type="ARBA" id="ARBA00022516"/>
    </source>
</evidence>
<comment type="caution">
    <text evidence="10">The sequence shown here is derived from an EMBL/GenBank/DDBJ whole genome shotgun (WGS) entry which is preliminary data.</text>
</comment>
<evidence type="ECO:0000256" key="3">
    <source>
        <dbReference type="ARBA" id="ARBA00022955"/>
    </source>
</evidence>
<sequence>MKVAVITGTNSNLGLNLAYRLLERLPAHEDLTLVVTSRTLSRVRECIEKINRFHSQLERSGVLSFEYLLVDFTDMVSILDAIKTLKDKYTAINYVFINAAQGVYDGIDWIGAIKEICTDPIEGVTNPHYKIQRVGVKSRDGMGLVFEANVFGPYYFIQKLLPILEKGKCRVIWISSLMGEAKYLNPDDLQLLESDASYEGSKRLVDLLHFATYKDLNKRGIKQYLTHPGIFASASFFKYLNIFTYLGMMFVFYIARWMGSPWHNIDGYKAACAPIDIAVKDDSLLPSQDIKYGSATTRKGVEYIKEEKIKVDNLEKIKKYFETLRDEWDEKLKDQVKNTRIPM</sequence>
<evidence type="ECO:0000256" key="5">
    <source>
        <dbReference type="ARBA" id="ARBA00023098"/>
    </source>
</evidence>
<dbReference type="Proteomes" id="UP000095728">
    <property type="component" value="Unassembled WGS sequence"/>
</dbReference>
<keyword evidence="2" id="KW-0521">NADP</keyword>
<evidence type="ECO:0000256" key="4">
    <source>
        <dbReference type="ARBA" id="ARBA00023002"/>
    </source>
</evidence>
<keyword evidence="3" id="KW-0752">Steroid biosynthesis</keyword>
<dbReference type="EC" id="1.1.1.270" evidence="8"/>
<reference evidence="11" key="1">
    <citation type="journal article" date="2016" name="Genome Announc.">
        <title>Genome sequences of three species of Hanseniaspora isolated from spontaneous wine fermentations.</title>
        <authorList>
            <person name="Sternes P.R."/>
            <person name="Lee D."/>
            <person name="Kutyna D.R."/>
            <person name="Borneman A.R."/>
        </authorList>
    </citation>
    <scope>NUCLEOTIDE SEQUENCE [LARGE SCALE GENOMIC DNA]</scope>
    <source>
        <strain evidence="11">AWRI3579</strain>
    </source>
</reference>
<dbReference type="SUPFAM" id="SSF51735">
    <property type="entry name" value="NAD(P)-binding Rossmann-fold domains"/>
    <property type="match status" value="1"/>
</dbReference>
<protein>
    <recommendedName>
        <fullName evidence="8">3beta-hydroxysteroid 3-dehydrogenase</fullName>
        <ecNumber evidence="8">1.1.1.270</ecNumber>
    </recommendedName>
</protein>
<keyword evidence="5" id="KW-0443">Lipid metabolism</keyword>
<dbReference type="EMBL" id="LPNM01000003">
    <property type="protein sequence ID" value="OEJ90999.1"/>
    <property type="molecule type" value="Genomic_DNA"/>
</dbReference>
<keyword evidence="11" id="KW-1185">Reference proteome</keyword>
<dbReference type="FunCoup" id="A0A1E5RVZ0">
    <property type="interactions" value="150"/>
</dbReference>
<proteinExistence type="inferred from homology"/>
<evidence type="ECO:0000256" key="9">
    <source>
        <dbReference type="SAM" id="Phobius"/>
    </source>
</evidence>
<dbReference type="InParanoid" id="A0A1E5RVZ0"/>
<gene>
    <name evidence="10" type="ORF">AWRI3579_g365</name>
</gene>
<evidence type="ECO:0000256" key="2">
    <source>
        <dbReference type="ARBA" id="ARBA00022857"/>
    </source>
</evidence>
<dbReference type="GO" id="GO:0005741">
    <property type="term" value="C:mitochondrial outer membrane"/>
    <property type="evidence" value="ECO:0007669"/>
    <property type="project" value="TreeGrafter"/>
</dbReference>
<dbReference type="GO" id="GO:0005811">
    <property type="term" value="C:lipid droplet"/>
    <property type="evidence" value="ECO:0007669"/>
    <property type="project" value="TreeGrafter"/>
</dbReference>
<feature type="transmembrane region" description="Helical" evidence="9">
    <location>
        <begin position="236"/>
        <end position="255"/>
    </location>
</feature>
<evidence type="ECO:0000313" key="10">
    <source>
        <dbReference type="EMBL" id="OEJ90999.1"/>
    </source>
</evidence>
<keyword evidence="9" id="KW-0472">Membrane</keyword>
<keyword evidence="9" id="KW-1133">Transmembrane helix</keyword>
<dbReference type="Pfam" id="PF00106">
    <property type="entry name" value="adh_short"/>
    <property type="match status" value="1"/>
</dbReference>
<comment type="similarity">
    <text evidence="7">Belongs to the short-chain dehydrogenases/reductases (SDR) family. ERG27 subfamily.</text>
</comment>
<keyword evidence="9" id="KW-0812">Transmembrane</keyword>
<dbReference type="AlphaFoldDB" id="A0A1E5RVZ0"/>
<evidence type="ECO:0000256" key="6">
    <source>
        <dbReference type="ARBA" id="ARBA00023589"/>
    </source>
</evidence>
<dbReference type="InterPro" id="IPR051593">
    <property type="entry name" value="Ergosterol_Biosynth_ERG27"/>
</dbReference>